<name>A0ABT6YZJ8_9BACT</name>
<dbReference type="EMBL" id="JASHIE010000004">
    <property type="protein sequence ID" value="MDI9874302.1"/>
    <property type="molecule type" value="Genomic_DNA"/>
</dbReference>
<comment type="caution">
    <text evidence="2">The sequence shown here is derived from an EMBL/GenBank/DDBJ whole genome shotgun (WGS) entry which is preliminary data.</text>
</comment>
<feature type="domain" description="DUF4261" evidence="1">
    <location>
        <begin position="211"/>
        <end position="286"/>
    </location>
</feature>
<evidence type="ECO:0000313" key="3">
    <source>
        <dbReference type="Proteomes" id="UP001225761"/>
    </source>
</evidence>
<evidence type="ECO:0000259" key="1">
    <source>
        <dbReference type="Pfam" id="PF14080"/>
    </source>
</evidence>
<accession>A0ABT6YZJ8</accession>
<evidence type="ECO:0000313" key="2">
    <source>
        <dbReference type="EMBL" id="MDI9874302.1"/>
    </source>
</evidence>
<sequence>MGLFDIFKKKSQNSSSGSTQEFPPNNPEMQTVCLFFENEPLLDKATILSELKARFTNVETVDDDLSDSPLVFFFPDYLVPLQEGAVPAQGAIITMDQQLQLDRFTTAFRQSWHWDNAEKIMAACKYEINLTDLMSRSLPPMARLAYFQKFVSAVVKATNPQVVYFRNSDKLLDPSDFLKTCDIAQNDFLHAALNVRLFSVANGSEKELLMDTLGLHAFGLTDFECRFTDYDPSDIAKVLQNLAYYIFETGDTIRSNTTVEGIGKNPIWKTQFANAKVEPERLVVEIIPR</sequence>
<protein>
    <submittedName>
        <fullName evidence="2">DUF4261 domain-containing protein</fullName>
    </submittedName>
</protein>
<proteinExistence type="predicted"/>
<dbReference type="Proteomes" id="UP001225761">
    <property type="component" value="Unassembled WGS sequence"/>
</dbReference>
<dbReference type="Pfam" id="PF14080">
    <property type="entry name" value="DUF4261"/>
    <property type="match status" value="1"/>
</dbReference>
<gene>
    <name evidence="2" type="ORF">QM481_07165</name>
</gene>
<dbReference type="InterPro" id="IPR025357">
    <property type="entry name" value="DUF4261"/>
</dbReference>
<dbReference type="RefSeq" id="WP_283381235.1">
    <property type="nucleotide sequence ID" value="NZ_JASHIE010000004.1"/>
</dbReference>
<organism evidence="2 3">
    <name type="scientific">Flectobacillus rivi</name>
    <dbReference type="NCBI Taxonomy" id="2984209"/>
    <lineage>
        <taxon>Bacteria</taxon>
        <taxon>Pseudomonadati</taxon>
        <taxon>Bacteroidota</taxon>
        <taxon>Cytophagia</taxon>
        <taxon>Cytophagales</taxon>
        <taxon>Flectobacillaceae</taxon>
        <taxon>Flectobacillus</taxon>
    </lineage>
</organism>
<keyword evidence="3" id="KW-1185">Reference proteome</keyword>
<reference evidence="2 3" key="1">
    <citation type="submission" date="2023-05" db="EMBL/GenBank/DDBJ databases">
        <title>Novel species of genus Flectobacillus isolated from stream in China.</title>
        <authorList>
            <person name="Lu H."/>
        </authorList>
    </citation>
    <scope>NUCLEOTIDE SEQUENCE [LARGE SCALE GENOMIC DNA]</scope>
    <source>
        <strain evidence="2 3">LFS242W</strain>
    </source>
</reference>